<dbReference type="Proteomes" id="UP000464480">
    <property type="component" value="Chromosome"/>
</dbReference>
<organism evidence="1 2">
    <name type="scientific">Pseudomonas putida</name>
    <name type="common">Arthrobacter siderocapsulatus</name>
    <dbReference type="NCBI Taxonomy" id="303"/>
    <lineage>
        <taxon>Bacteria</taxon>
        <taxon>Pseudomonadati</taxon>
        <taxon>Pseudomonadota</taxon>
        <taxon>Gammaproteobacteria</taxon>
        <taxon>Pseudomonadales</taxon>
        <taxon>Pseudomonadaceae</taxon>
        <taxon>Pseudomonas</taxon>
    </lineage>
</organism>
<sequence length="232" mass="25004">MTKTLEITGTLSAPFIPQLSEGWPRLTLRVSSTAGQTLGTFSAQTTVSPMPFRLYLDSQNLEDAEVTLEALCTAGVGAEAVLARTTRTTSIADAISGPLDLSLEALDRGTPDVKIRSVSPSIIELNGEVIIPPELRQEAAILDVTLLVIQEDGYSNRYSSNLAEHSLLLNGDGAPFTLFIDPATVPDGRQVKLNIGLYDLERKTIFAGNSVKDVDLSAPPDLSMLILRKPRR</sequence>
<name>A0A6I6Y4Q8_PSEPU</name>
<reference evidence="1 2" key="1">
    <citation type="submission" date="2020-02" db="EMBL/GenBank/DDBJ databases">
        <title>Pseudomonas Putida W5 Complete Genome Assembly.</title>
        <authorList>
            <person name="Yuan Z.-C."/>
            <person name="Shaw G.A."/>
            <person name="Cusano A.D."/>
            <person name="Caddey B.J."/>
            <person name="Weselowski B.J."/>
        </authorList>
    </citation>
    <scope>NUCLEOTIDE SEQUENCE [LARGE SCALE GENOMIC DNA]</scope>
    <source>
        <strain evidence="1 2">W5</strain>
    </source>
</reference>
<evidence type="ECO:0000313" key="2">
    <source>
        <dbReference type="Proteomes" id="UP000464480"/>
    </source>
</evidence>
<protein>
    <submittedName>
        <fullName evidence="1">Uncharacterized protein</fullName>
    </submittedName>
</protein>
<gene>
    <name evidence="1" type="ORF">C2H86_20510</name>
</gene>
<evidence type="ECO:0000313" key="1">
    <source>
        <dbReference type="EMBL" id="QHG66645.1"/>
    </source>
</evidence>
<proteinExistence type="predicted"/>
<dbReference type="AlphaFoldDB" id="A0A6I6Y4Q8"/>
<accession>A0A6I6Y4Q8</accession>
<dbReference type="EMBL" id="CP026115">
    <property type="protein sequence ID" value="QHG66645.1"/>
    <property type="molecule type" value="Genomic_DNA"/>
</dbReference>
<dbReference type="RefSeq" id="WP_159411798.1">
    <property type="nucleotide sequence ID" value="NZ_CP026115.2"/>
</dbReference>